<keyword evidence="10" id="KW-1185">Reference proteome</keyword>
<evidence type="ECO:0000256" key="1">
    <source>
        <dbReference type="ARBA" id="ARBA00004651"/>
    </source>
</evidence>
<dbReference type="InterPro" id="IPR055348">
    <property type="entry name" value="DctQ"/>
</dbReference>
<feature type="transmembrane region" description="Helical" evidence="7">
    <location>
        <begin position="15"/>
        <end position="36"/>
    </location>
</feature>
<keyword evidence="4 7" id="KW-0812">Transmembrane</keyword>
<evidence type="ECO:0000256" key="6">
    <source>
        <dbReference type="ARBA" id="ARBA00023136"/>
    </source>
</evidence>
<evidence type="ECO:0000256" key="7">
    <source>
        <dbReference type="RuleBase" id="RU369079"/>
    </source>
</evidence>
<gene>
    <name evidence="9" type="ORF">CLV80_10170</name>
</gene>
<name>A0A2T0W403_9RHOB</name>
<sequence>MQILLHFIIQKTARLMALLGGLVLCLVIVAVCISVAGREAADLANTGYLGALGAWLLDIGLGPILGDFELVEAGTAFAIFAFLPITQLSGAHARVDIFTGGFSAKTQHRIDTFWSIVMAVIVLLITWRLFEALQDKHRYGDTTYLIQFPVWWAYAACFGAALVACAISLYCAAMQIMGKEYDAQ</sequence>
<evidence type="ECO:0000256" key="4">
    <source>
        <dbReference type="ARBA" id="ARBA00022692"/>
    </source>
</evidence>
<dbReference type="GO" id="GO:0005886">
    <property type="term" value="C:plasma membrane"/>
    <property type="evidence" value="ECO:0007669"/>
    <property type="project" value="UniProtKB-SubCell"/>
</dbReference>
<keyword evidence="6 7" id="KW-0472">Membrane</keyword>
<dbReference type="GO" id="GO:0022857">
    <property type="term" value="F:transmembrane transporter activity"/>
    <property type="evidence" value="ECO:0007669"/>
    <property type="project" value="UniProtKB-UniRule"/>
</dbReference>
<comment type="caution">
    <text evidence="9">The sequence shown here is derived from an EMBL/GenBank/DDBJ whole genome shotgun (WGS) entry which is preliminary data.</text>
</comment>
<feature type="transmembrane region" description="Helical" evidence="7">
    <location>
        <begin position="112"/>
        <end position="130"/>
    </location>
</feature>
<keyword evidence="7" id="KW-0997">Cell inner membrane</keyword>
<comment type="similarity">
    <text evidence="7">Belongs to the TRAP transporter small permease family.</text>
</comment>
<dbReference type="AlphaFoldDB" id="A0A2T0W403"/>
<evidence type="ECO:0000313" key="9">
    <source>
        <dbReference type="EMBL" id="PRY80219.1"/>
    </source>
</evidence>
<accession>A0A2T0W403</accession>
<organism evidence="9 10">
    <name type="scientific">Yoonia maritima</name>
    <dbReference type="NCBI Taxonomy" id="1435347"/>
    <lineage>
        <taxon>Bacteria</taxon>
        <taxon>Pseudomonadati</taxon>
        <taxon>Pseudomonadota</taxon>
        <taxon>Alphaproteobacteria</taxon>
        <taxon>Rhodobacterales</taxon>
        <taxon>Paracoccaceae</taxon>
        <taxon>Yoonia</taxon>
    </lineage>
</organism>
<feature type="transmembrane region" description="Helical" evidence="7">
    <location>
        <begin position="150"/>
        <end position="172"/>
    </location>
</feature>
<feature type="domain" description="Tripartite ATP-independent periplasmic transporters DctQ component" evidence="8">
    <location>
        <begin position="63"/>
        <end position="168"/>
    </location>
</feature>
<keyword evidence="2 7" id="KW-0813">Transport</keyword>
<dbReference type="EMBL" id="PVTP01000001">
    <property type="protein sequence ID" value="PRY80219.1"/>
    <property type="molecule type" value="Genomic_DNA"/>
</dbReference>
<keyword evidence="5 7" id="KW-1133">Transmembrane helix</keyword>
<keyword evidence="3" id="KW-1003">Cell membrane</keyword>
<comment type="subunit">
    <text evidence="7">The complex comprises the extracytoplasmic solute receptor protein and the two transmembrane proteins.</text>
</comment>
<evidence type="ECO:0000256" key="2">
    <source>
        <dbReference type="ARBA" id="ARBA00022448"/>
    </source>
</evidence>
<protein>
    <recommendedName>
        <fullName evidence="7">TRAP transporter small permease protein</fullName>
    </recommendedName>
</protein>
<evidence type="ECO:0000256" key="5">
    <source>
        <dbReference type="ARBA" id="ARBA00022989"/>
    </source>
</evidence>
<dbReference type="Pfam" id="PF04290">
    <property type="entry name" value="DctQ"/>
    <property type="match status" value="1"/>
</dbReference>
<evidence type="ECO:0000313" key="10">
    <source>
        <dbReference type="Proteomes" id="UP000238007"/>
    </source>
</evidence>
<dbReference type="RefSeq" id="WP_375342183.1">
    <property type="nucleotide sequence ID" value="NZ_PVTP01000001.1"/>
</dbReference>
<evidence type="ECO:0000256" key="3">
    <source>
        <dbReference type="ARBA" id="ARBA00022475"/>
    </source>
</evidence>
<feature type="transmembrane region" description="Helical" evidence="7">
    <location>
        <begin position="48"/>
        <end position="65"/>
    </location>
</feature>
<dbReference type="Proteomes" id="UP000238007">
    <property type="component" value="Unassembled WGS sequence"/>
</dbReference>
<comment type="function">
    <text evidence="7">Part of the tripartite ATP-independent periplasmic (TRAP) transport system.</text>
</comment>
<reference evidence="9 10" key="1">
    <citation type="submission" date="2018-03" db="EMBL/GenBank/DDBJ databases">
        <title>Genomic Encyclopedia of Archaeal and Bacterial Type Strains, Phase II (KMG-II): from individual species to whole genera.</title>
        <authorList>
            <person name="Goeker M."/>
        </authorList>
    </citation>
    <scope>NUCLEOTIDE SEQUENCE [LARGE SCALE GENOMIC DNA]</scope>
    <source>
        <strain evidence="9 10">DSM 101533</strain>
    </source>
</reference>
<comment type="subcellular location">
    <subcellularLocation>
        <location evidence="7">Cell inner membrane</location>
        <topology evidence="7">Multi-pass membrane protein</topology>
    </subcellularLocation>
    <subcellularLocation>
        <location evidence="1">Cell membrane</location>
        <topology evidence="1">Multi-pass membrane protein</topology>
    </subcellularLocation>
</comment>
<proteinExistence type="inferred from homology"/>
<feature type="transmembrane region" description="Helical" evidence="7">
    <location>
        <begin position="71"/>
        <end position="91"/>
    </location>
</feature>
<evidence type="ECO:0000259" key="8">
    <source>
        <dbReference type="Pfam" id="PF04290"/>
    </source>
</evidence>
<comment type="caution">
    <text evidence="7">Lacks conserved residue(s) required for the propagation of feature annotation.</text>
</comment>